<dbReference type="AlphaFoldDB" id="A0A9W9SBU8"/>
<gene>
    <name evidence="6" type="ORF">N7517_006305</name>
</gene>
<reference evidence="6" key="1">
    <citation type="submission" date="2022-12" db="EMBL/GenBank/DDBJ databases">
        <authorList>
            <person name="Petersen C."/>
        </authorList>
    </citation>
    <scope>NUCLEOTIDE SEQUENCE</scope>
    <source>
        <strain evidence="6">IBT 3081</strain>
    </source>
</reference>
<evidence type="ECO:0000256" key="3">
    <source>
        <dbReference type="ARBA" id="ARBA00022989"/>
    </source>
</evidence>
<dbReference type="PANTHER" id="PTHR23501">
    <property type="entry name" value="MAJOR FACILITATOR SUPERFAMILY"/>
    <property type="match status" value="1"/>
</dbReference>
<feature type="transmembrane region" description="Helical" evidence="5">
    <location>
        <begin position="111"/>
        <end position="129"/>
    </location>
</feature>
<dbReference type="GO" id="GO:0022857">
    <property type="term" value="F:transmembrane transporter activity"/>
    <property type="evidence" value="ECO:0007669"/>
    <property type="project" value="TreeGrafter"/>
</dbReference>
<keyword evidence="4 5" id="KW-0472">Membrane</keyword>
<dbReference type="Proteomes" id="UP001147752">
    <property type="component" value="Unassembled WGS sequence"/>
</dbReference>
<evidence type="ECO:0000256" key="5">
    <source>
        <dbReference type="SAM" id="Phobius"/>
    </source>
</evidence>
<keyword evidence="2 5" id="KW-0812">Transmembrane</keyword>
<reference evidence="6" key="2">
    <citation type="journal article" date="2023" name="IMA Fungus">
        <title>Comparative genomic study of the Penicillium genus elucidates a diverse pangenome and 15 lateral gene transfer events.</title>
        <authorList>
            <person name="Petersen C."/>
            <person name="Sorensen T."/>
            <person name="Nielsen M.R."/>
            <person name="Sondergaard T.E."/>
            <person name="Sorensen J.L."/>
            <person name="Fitzpatrick D.A."/>
            <person name="Frisvad J.C."/>
            <person name="Nielsen K.L."/>
        </authorList>
    </citation>
    <scope>NUCLEOTIDE SEQUENCE</scope>
    <source>
        <strain evidence="6">IBT 3081</strain>
    </source>
</reference>
<dbReference type="OrthoDB" id="10021397at2759"/>
<dbReference type="PANTHER" id="PTHR23501:SF153">
    <property type="entry name" value="AFLATOXIN EFFLUX PUMP, PUTATIVE-RELATED"/>
    <property type="match status" value="1"/>
</dbReference>
<feature type="transmembrane region" description="Helical" evidence="5">
    <location>
        <begin position="42"/>
        <end position="61"/>
    </location>
</feature>
<dbReference type="GeneID" id="81463218"/>
<proteinExistence type="predicted"/>
<organism evidence="6 7">
    <name type="scientific">Penicillium concentricum</name>
    <dbReference type="NCBI Taxonomy" id="293559"/>
    <lineage>
        <taxon>Eukaryota</taxon>
        <taxon>Fungi</taxon>
        <taxon>Dikarya</taxon>
        <taxon>Ascomycota</taxon>
        <taxon>Pezizomycotina</taxon>
        <taxon>Eurotiomycetes</taxon>
        <taxon>Eurotiomycetidae</taxon>
        <taxon>Eurotiales</taxon>
        <taxon>Aspergillaceae</taxon>
        <taxon>Penicillium</taxon>
    </lineage>
</organism>
<comment type="caution">
    <text evidence="6">The sequence shown here is derived from an EMBL/GenBank/DDBJ whole genome shotgun (WGS) entry which is preliminary data.</text>
</comment>
<dbReference type="RefSeq" id="XP_056580285.1">
    <property type="nucleotide sequence ID" value="XM_056724035.1"/>
</dbReference>
<evidence type="ECO:0000256" key="4">
    <source>
        <dbReference type="ARBA" id="ARBA00023136"/>
    </source>
</evidence>
<protein>
    <submittedName>
        <fullName evidence="6">MFS general substrate transporter</fullName>
    </submittedName>
</protein>
<sequence length="161" mass="17300">MSVRAGLLATFQVDTSLCFQIPNLAAQTLLPNPDVPSGLALMLFGQLIGAAIFVSIGENILGNQLVKRLSKLPGFNPNHITSGGVTELLNTIPDYLHNKVLHAYNEALRKVFEIGLVISCLIILGAATLEWKSIKKGQPKSDIENIELARGENTVEVAGVK</sequence>
<evidence type="ECO:0000256" key="1">
    <source>
        <dbReference type="ARBA" id="ARBA00004141"/>
    </source>
</evidence>
<accession>A0A9W9SBU8</accession>
<keyword evidence="3 5" id="KW-1133">Transmembrane helix</keyword>
<keyword evidence="7" id="KW-1185">Reference proteome</keyword>
<dbReference type="GO" id="GO:0005886">
    <property type="term" value="C:plasma membrane"/>
    <property type="evidence" value="ECO:0007669"/>
    <property type="project" value="TreeGrafter"/>
</dbReference>
<evidence type="ECO:0000256" key="2">
    <source>
        <dbReference type="ARBA" id="ARBA00022692"/>
    </source>
</evidence>
<name>A0A9W9SBU8_9EURO</name>
<comment type="subcellular location">
    <subcellularLocation>
        <location evidence="1">Membrane</location>
        <topology evidence="1">Multi-pass membrane protein</topology>
    </subcellularLocation>
</comment>
<evidence type="ECO:0000313" key="6">
    <source>
        <dbReference type="EMBL" id="KAJ5374299.1"/>
    </source>
</evidence>
<evidence type="ECO:0000313" key="7">
    <source>
        <dbReference type="Proteomes" id="UP001147752"/>
    </source>
</evidence>
<dbReference type="EMBL" id="JAPZBT010000002">
    <property type="protein sequence ID" value="KAJ5374299.1"/>
    <property type="molecule type" value="Genomic_DNA"/>
</dbReference>